<dbReference type="AlphaFoldDB" id="C1BTD3"/>
<dbReference type="InterPro" id="IPR000215">
    <property type="entry name" value="Serpin_fam"/>
</dbReference>
<keyword evidence="2" id="KW-0646">Protease inhibitor</keyword>
<reference evidence="6" key="1">
    <citation type="submission" date="2009-06" db="EMBL/GenBank/DDBJ databases">
        <title>Lepeophtheirus salmonis ESTs and full-length cDNAs.</title>
        <authorList>
            <person name="Yasuike M."/>
            <person name="von Schalburg K."/>
            <person name="Cooper G."/>
            <person name="Leong J."/>
            <person name="Jones S.R.M."/>
            <person name="Koop B.F."/>
        </authorList>
    </citation>
    <scope>NUCLEOTIDE SEQUENCE</scope>
    <source>
        <strain evidence="6">Pacific form</strain>
        <tissue evidence="6">Whole</tissue>
    </source>
</reference>
<dbReference type="InterPro" id="IPR042178">
    <property type="entry name" value="Serpin_sf_1"/>
</dbReference>
<dbReference type="PANTHER" id="PTHR11461:SF211">
    <property type="entry name" value="GH10112P-RELATED"/>
    <property type="match status" value="1"/>
</dbReference>
<dbReference type="Pfam" id="PF00079">
    <property type="entry name" value="Serpin"/>
    <property type="match status" value="1"/>
</dbReference>
<dbReference type="CDD" id="cd19593">
    <property type="entry name" value="serpin_bacteria_crustaceans"/>
    <property type="match status" value="1"/>
</dbReference>
<dbReference type="OrthoDB" id="6347071at2759"/>
<dbReference type="PANTHER" id="PTHR11461">
    <property type="entry name" value="SERINE PROTEASE INHIBITOR, SERPIN"/>
    <property type="match status" value="1"/>
</dbReference>
<dbReference type="GO" id="GO:0005615">
    <property type="term" value="C:extracellular space"/>
    <property type="evidence" value="ECO:0007669"/>
    <property type="project" value="InterPro"/>
</dbReference>
<accession>C1BTD3</accession>
<keyword evidence="3" id="KW-0722">Serine protease inhibitor</keyword>
<evidence type="ECO:0000256" key="3">
    <source>
        <dbReference type="ARBA" id="ARBA00022900"/>
    </source>
</evidence>
<evidence type="ECO:0000259" key="5">
    <source>
        <dbReference type="SMART" id="SM00093"/>
    </source>
</evidence>
<name>C1BTD3_LEPSM</name>
<dbReference type="GO" id="GO:0004867">
    <property type="term" value="F:serine-type endopeptidase inhibitor activity"/>
    <property type="evidence" value="ECO:0007669"/>
    <property type="project" value="UniProtKB-KW"/>
</dbReference>
<evidence type="ECO:0000256" key="2">
    <source>
        <dbReference type="ARBA" id="ARBA00022690"/>
    </source>
</evidence>
<evidence type="ECO:0000256" key="4">
    <source>
        <dbReference type="RuleBase" id="RU000411"/>
    </source>
</evidence>
<evidence type="ECO:0000313" key="6">
    <source>
        <dbReference type="EMBL" id="ACO12286.1"/>
    </source>
</evidence>
<sequence length="383" mass="42461">MSQPSATKEVSIIAKGSVKFGFDLFNKVLNPEENAIFSSYSVASVLSMASMGAKGNTLKELKEVLNLPDDDQVLKTAYSIISSVTKSDENIKLEIANGIFPSTQVDLNQQFLNDSRKYFLSEVEATNFMDTDAAIKKLNKWVSNKTHDKIMDMFAEGSIDPYTVSILVNAIYFKGNWLEKFDSTLTSNKPFYVSPNKTVQVPTMFKNMEFVSEYVEDLKCTICALPYQGERMTMYILLPKERFGLPDVEAKLSSDAFDPSILDKITRKDEKPLHLPKFKIESTHDIKAGLELQGVSDLFNRACDLSGVAGAPGDIYVSKVIQKAMIEVNEEGSEAAAATAMQMVPCCLIIKEPVVVDHPFAFMIKDNSTGLILFSGRVVNPLC</sequence>
<dbReference type="InterPro" id="IPR042185">
    <property type="entry name" value="Serpin_sf_2"/>
</dbReference>
<dbReference type="Gene3D" id="2.30.39.10">
    <property type="entry name" value="Alpha-1-antitrypsin, domain 1"/>
    <property type="match status" value="1"/>
</dbReference>
<dbReference type="InterPro" id="IPR036186">
    <property type="entry name" value="Serpin_sf"/>
</dbReference>
<dbReference type="SMART" id="SM00093">
    <property type="entry name" value="SERPIN"/>
    <property type="match status" value="1"/>
</dbReference>
<protein>
    <submittedName>
        <fullName evidence="6">Leukocyte elastase inhibitor</fullName>
    </submittedName>
</protein>
<dbReference type="SUPFAM" id="SSF56574">
    <property type="entry name" value="Serpins"/>
    <property type="match status" value="1"/>
</dbReference>
<comment type="similarity">
    <text evidence="1 4">Belongs to the serpin family.</text>
</comment>
<dbReference type="InterPro" id="IPR023796">
    <property type="entry name" value="Serpin_dom"/>
</dbReference>
<organism evidence="6">
    <name type="scientific">Lepeophtheirus salmonis</name>
    <name type="common">Salmon louse</name>
    <name type="synonym">Caligus salmonis</name>
    <dbReference type="NCBI Taxonomy" id="72036"/>
    <lineage>
        <taxon>Eukaryota</taxon>
        <taxon>Metazoa</taxon>
        <taxon>Ecdysozoa</taxon>
        <taxon>Arthropoda</taxon>
        <taxon>Crustacea</taxon>
        <taxon>Multicrustacea</taxon>
        <taxon>Hexanauplia</taxon>
        <taxon>Copepoda</taxon>
        <taxon>Siphonostomatoida</taxon>
        <taxon>Caligidae</taxon>
        <taxon>Lepeophtheirus</taxon>
    </lineage>
</organism>
<gene>
    <name evidence="6" type="primary">ILEU</name>
</gene>
<evidence type="ECO:0000256" key="1">
    <source>
        <dbReference type="ARBA" id="ARBA00009500"/>
    </source>
</evidence>
<proteinExistence type="evidence at transcript level"/>
<dbReference type="Gene3D" id="3.30.497.10">
    <property type="entry name" value="Antithrombin, subunit I, domain 2"/>
    <property type="match status" value="1"/>
</dbReference>
<dbReference type="EMBL" id="BT077862">
    <property type="protein sequence ID" value="ACO12286.1"/>
    <property type="molecule type" value="mRNA"/>
</dbReference>
<feature type="domain" description="Serpin" evidence="5">
    <location>
        <begin position="22"/>
        <end position="381"/>
    </location>
</feature>